<reference evidence="2 3" key="1">
    <citation type="journal article" date="2020" name="ISME J.">
        <title>Uncovering the hidden diversity of litter-decomposition mechanisms in mushroom-forming fungi.</title>
        <authorList>
            <person name="Floudas D."/>
            <person name="Bentzer J."/>
            <person name="Ahren D."/>
            <person name="Johansson T."/>
            <person name="Persson P."/>
            <person name="Tunlid A."/>
        </authorList>
    </citation>
    <scope>NUCLEOTIDE SEQUENCE [LARGE SCALE GENOMIC DNA]</scope>
    <source>
        <strain evidence="2 3">CBS 291.85</strain>
    </source>
</reference>
<comment type="caution">
    <text evidence="2">The sequence shown here is derived from an EMBL/GenBank/DDBJ whole genome shotgun (WGS) entry which is preliminary data.</text>
</comment>
<sequence length="233" mass="25949">MEYDGYGFTSRRTPSGCGMANWIGYNFGTPEFHSGVLKPFETDGSTFEALRITFERSTPHMCFTIKFSIAANYLSSPTNPASTTFISTLLRFLTNPFHYHLHTLSSSSLTKQQLLPPPSKSRRPKLNSGVSWPSENDGNTFGALVNIAHLNSFSIPTPHLPYHLDSLPLPGLNNFIMDYLPGLFNPQNVMETIRTFGTSSAQDMVTCSSPLQIQLLLVLWTKLLHPGLYSKII</sequence>
<gene>
    <name evidence="2" type="ORF">D9758_016300</name>
</gene>
<protein>
    <submittedName>
        <fullName evidence="2">Uncharacterized protein</fullName>
    </submittedName>
</protein>
<dbReference type="AlphaFoldDB" id="A0A8H5CK44"/>
<accession>A0A8H5CK44</accession>
<dbReference type="Proteomes" id="UP000559256">
    <property type="component" value="Unassembled WGS sequence"/>
</dbReference>
<evidence type="ECO:0000313" key="3">
    <source>
        <dbReference type="Proteomes" id="UP000559256"/>
    </source>
</evidence>
<keyword evidence="3" id="KW-1185">Reference proteome</keyword>
<dbReference type="EMBL" id="JAACJM010000144">
    <property type="protein sequence ID" value="KAF5343266.1"/>
    <property type="molecule type" value="Genomic_DNA"/>
</dbReference>
<organism evidence="2 3">
    <name type="scientific">Tetrapyrgos nigripes</name>
    <dbReference type="NCBI Taxonomy" id="182062"/>
    <lineage>
        <taxon>Eukaryota</taxon>
        <taxon>Fungi</taxon>
        <taxon>Dikarya</taxon>
        <taxon>Basidiomycota</taxon>
        <taxon>Agaricomycotina</taxon>
        <taxon>Agaricomycetes</taxon>
        <taxon>Agaricomycetidae</taxon>
        <taxon>Agaricales</taxon>
        <taxon>Marasmiineae</taxon>
        <taxon>Marasmiaceae</taxon>
        <taxon>Tetrapyrgos</taxon>
    </lineage>
</organism>
<feature type="region of interest" description="Disordered" evidence="1">
    <location>
        <begin position="110"/>
        <end position="134"/>
    </location>
</feature>
<evidence type="ECO:0000313" key="2">
    <source>
        <dbReference type="EMBL" id="KAF5343266.1"/>
    </source>
</evidence>
<evidence type="ECO:0000256" key="1">
    <source>
        <dbReference type="SAM" id="MobiDB-lite"/>
    </source>
</evidence>
<name>A0A8H5CK44_9AGAR</name>
<proteinExistence type="predicted"/>